<organism evidence="1">
    <name type="scientific">Candidatus Mycoplasma haematominutum 'Birmingham 1'</name>
    <dbReference type="NCBI Taxonomy" id="1116213"/>
    <lineage>
        <taxon>Bacteria</taxon>
        <taxon>Bacillati</taxon>
        <taxon>Mycoplasmatota</taxon>
        <taxon>Mollicutes</taxon>
        <taxon>Mycoplasmataceae</taxon>
        <taxon>Mycoplasma</taxon>
    </lineage>
</organism>
<dbReference type="PATRIC" id="fig|1116213.3.peg.113"/>
<accession>G8C2S4</accession>
<dbReference type="RefSeq" id="WP_015511487.1">
    <property type="nucleotide sequence ID" value="NC_021007.1"/>
</dbReference>
<dbReference type="KEGG" id="mhb:MHM_01040"/>
<dbReference type="EMBL" id="HE613254">
    <property type="protein sequence ID" value="CCE66622.1"/>
    <property type="molecule type" value="Genomic_DNA"/>
</dbReference>
<proteinExistence type="predicted"/>
<name>G8C2S4_9MOLU</name>
<reference evidence="1" key="1">
    <citation type="submission" date="2011-11" db="EMBL/GenBank/DDBJ databases">
        <title>Complete genome sequence of Candidatus Mycoplasma haemominutum.</title>
        <authorList>
            <person name="Barker E.N."/>
            <person name="Darby A.C."/>
            <person name="Helps C.R."/>
            <person name="Peters I.R."/>
            <person name="Hughes M.A."/>
            <person name="Radford A.D."/>
            <person name="Novacco M."/>
            <person name="Boretti F."/>
            <person name="Hofmann-Lehmann R."/>
            <person name="Tasker S."/>
        </authorList>
    </citation>
    <scope>NUCLEOTIDE SEQUENCE</scope>
    <source>
        <strain evidence="1">Birmingham 1</strain>
    </source>
</reference>
<dbReference type="HOGENOM" id="CLU_1188207_0_0_14"/>
<evidence type="ECO:0000313" key="1">
    <source>
        <dbReference type="EMBL" id="CCE66622.1"/>
    </source>
</evidence>
<protein>
    <submittedName>
        <fullName evidence="1">Uncharacterized protein</fullName>
    </submittedName>
</protein>
<dbReference type="AlphaFoldDB" id="G8C2S4"/>
<gene>
    <name evidence="1" type="ORF">MHM_01040</name>
</gene>
<reference evidence="1" key="2">
    <citation type="submission" date="2011-11" db="EMBL/GenBank/DDBJ databases">
        <authorList>
            <person name="Barker E."/>
        </authorList>
    </citation>
    <scope>NUCLEOTIDE SEQUENCE</scope>
    <source>
        <strain evidence="1">Birmingham 1</strain>
    </source>
</reference>
<sequence length="244" mass="27323">MSTSPKTRLALALCTGGTCAAGETTAIYLESSPGLPMVANVDSSVKSSVELTQLSSDTTGAEEIPAVPVSVQTADREAIQSERLDTQVRDKLFEEMWNKVSEKYRSKQTKYDDQNNHSSWKAELKGILDKEVRNNHSAWIVEKDEYKDCTTVTAGKIDYCGYIRLTKDGNEYRLKIDRYGVGGGGKKWDVTIVRKVGSSIQWYSKTDRSWKNTTTTNIDSFQGWDRSSHNWWIKLEGASINISS</sequence>